<dbReference type="EMBL" id="FNVO01000035">
    <property type="protein sequence ID" value="SEG92704.1"/>
    <property type="molecule type" value="Genomic_DNA"/>
</dbReference>
<dbReference type="AlphaFoldDB" id="A0A1H6E6Z7"/>
<organism evidence="1 2">
    <name type="scientific">Thermomonospora echinospora</name>
    <dbReference type="NCBI Taxonomy" id="1992"/>
    <lineage>
        <taxon>Bacteria</taxon>
        <taxon>Bacillati</taxon>
        <taxon>Actinomycetota</taxon>
        <taxon>Actinomycetes</taxon>
        <taxon>Streptosporangiales</taxon>
        <taxon>Thermomonosporaceae</taxon>
        <taxon>Thermomonospora</taxon>
    </lineage>
</organism>
<dbReference type="Proteomes" id="UP000236723">
    <property type="component" value="Unassembled WGS sequence"/>
</dbReference>
<protein>
    <submittedName>
        <fullName evidence="1">Uncharacterized protein</fullName>
    </submittedName>
</protein>
<evidence type="ECO:0000313" key="1">
    <source>
        <dbReference type="EMBL" id="SEG92704.1"/>
    </source>
</evidence>
<reference evidence="2" key="1">
    <citation type="submission" date="2016-10" db="EMBL/GenBank/DDBJ databases">
        <authorList>
            <person name="Varghese N."/>
            <person name="Submissions S."/>
        </authorList>
    </citation>
    <scope>NUCLEOTIDE SEQUENCE [LARGE SCALE GENOMIC DNA]</scope>
    <source>
        <strain evidence="2">DSM 43163</strain>
    </source>
</reference>
<gene>
    <name evidence="1" type="ORF">SAMN04489712_1356</name>
</gene>
<keyword evidence="2" id="KW-1185">Reference proteome</keyword>
<evidence type="ECO:0000313" key="2">
    <source>
        <dbReference type="Proteomes" id="UP000236723"/>
    </source>
</evidence>
<proteinExistence type="predicted"/>
<accession>A0A1H6E6Z7</accession>
<name>A0A1H6E6Z7_9ACTN</name>
<sequence length="62" mass="6676">MGTSRLDKSPPASDEELLRIRAQSIRKATMTHFPDGFLWGAATAAVASSFSPGPWCSPSVPW</sequence>